<comment type="subcellular location">
    <subcellularLocation>
        <location evidence="1">Cell envelope</location>
    </subcellularLocation>
</comment>
<evidence type="ECO:0000256" key="3">
    <source>
        <dbReference type="ARBA" id="ARBA00022729"/>
    </source>
</evidence>
<dbReference type="SUPFAM" id="SSF53822">
    <property type="entry name" value="Periplasmic binding protein-like I"/>
    <property type="match status" value="1"/>
</dbReference>
<proteinExistence type="inferred from homology"/>
<accession>A0A841RQJ9</accession>
<reference evidence="7 8" key="1">
    <citation type="submission" date="2020-08" db="EMBL/GenBank/DDBJ databases">
        <title>Genomic Encyclopedia of Type Strains, Phase IV (KMG-IV): sequencing the most valuable type-strain genomes for metagenomic binning, comparative biology and taxonomic classification.</title>
        <authorList>
            <person name="Goeker M."/>
        </authorList>
    </citation>
    <scope>NUCLEOTIDE SEQUENCE [LARGE SCALE GENOMIC DNA]</scope>
    <source>
        <strain evidence="7 8">DSM 11805</strain>
    </source>
</reference>
<keyword evidence="8" id="KW-1185">Reference proteome</keyword>
<sequence>MAKKLFLPFVIVILSFVFLAACGSDTTNEGSDSAPDTDDSEQETTDNETEAEDGDKPYIAIVSKGFQHQFWQAVQSGAERAAEEFDVEITFEGPDNESQIDKQIEMLQAALDRNPDAIGFAALDSQAAAPLLETADSRGIPIVAFDSGVESDIPVTTASTDNYAAAAEAAHRMAELIEEKGKVALIVHDQVSVTGVERRDGFVDTINDEYPDIEIVDTQYGGGDHLESTNLAKTIIQAHPDLAGIYGSNEGSAIGVVNAITELGKQEEIVIIGFDSGKQQIDAIKNGVMNGAITQNPEGIGYETVKAAVETLNNKEVEKSIDTGYFWYDKDNIDSDEIQAAIYE</sequence>
<feature type="compositionally biased region" description="Acidic residues" evidence="4">
    <location>
        <begin position="35"/>
        <end position="53"/>
    </location>
</feature>
<dbReference type="CDD" id="cd20005">
    <property type="entry name" value="PBP1_ABC_sugar_binding-like"/>
    <property type="match status" value="1"/>
</dbReference>
<evidence type="ECO:0000259" key="6">
    <source>
        <dbReference type="Pfam" id="PF13407"/>
    </source>
</evidence>
<evidence type="ECO:0000256" key="5">
    <source>
        <dbReference type="SAM" id="SignalP"/>
    </source>
</evidence>
<dbReference type="PROSITE" id="PS51257">
    <property type="entry name" value="PROKAR_LIPOPROTEIN"/>
    <property type="match status" value="1"/>
</dbReference>
<dbReference type="Gene3D" id="3.40.50.2300">
    <property type="match status" value="2"/>
</dbReference>
<protein>
    <submittedName>
        <fullName evidence="7">Ribose transport system substrate-binding protein</fullName>
    </submittedName>
</protein>
<keyword evidence="3 5" id="KW-0732">Signal</keyword>
<dbReference type="EMBL" id="JACHON010000023">
    <property type="protein sequence ID" value="MBB6514117.1"/>
    <property type="molecule type" value="Genomic_DNA"/>
</dbReference>
<comment type="similarity">
    <text evidence="2">Belongs to the bacterial solute-binding protein 2 family.</text>
</comment>
<evidence type="ECO:0000256" key="1">
    <source>
        <dbReference type="ARBA" id="ARBA00004196"/>
    </source>
</evidence>
<gene>
    <name evidence="7" type="ORF">GGQ92_002938</name>
</gene>
<feature type="domain" description="Periplasmic binding protein" evidence="6">
    <location>
        <begin position="59"/>
        <end position="316"/>
    </location>
</feature>
<dbReference type="InterPro" id="IPR025997">
    <property type="entry name" value="SBP_2_dom"/>
</dbReference>
<dbReference type="PANTHER" id="PTHR46847:SF1">
    <property type="entry name" value="D-ALLOSE-BINDING PERIPLASMIC PROTEIN-RELATED"/>
    <property type="match status" value="1"/>
</dbReference>
<evidence type="ECO:0000313" key="7">
    <source>
        <dbReference type="EMBL" id="MBB6514117.1"/>
    </source>
</evidence>
<dbReference type="RefSeq" id="WP_184250529.1">
    <property type="nucleotide sequence ID" value="NZ_BAAACU010000014.1"/>
</dbReference>
<feature type="chain" id="PRO_5039643942" evidence="5">
    <location>
        <begin position="21"/>
        <end position="344"/>
    </location>
</feature>
<dbReference type="GO" id="GO:0030313">
    <property type="term" value="C:cell envelope"/>
    <property type="evidence" value="ECO:0007669"/>
    <property type="project" value="UniProtKB-SubCell"/>
</dbReference>
<evidence type="ECO:0000256" key="2">
    <source>
        <dbReference type="ARBA" id="ARBA00007639"/>
    </source>
</evidence>
<organism evidence="7 8">
    <name type="scientific">Gracilibacillus halotolerans</name>
    <dbReference type="NCBI Taxonomy" id="74386"/>
    <lineage>
        <taxon>Bacteria</taxon>
        <taxon>Bacillati</taxon>
        <taxon>Bacillota</taxon>
        <taxon>Bacilli</taxon>
        <taxon>Bacillales</taxon>
        <taxon>Bacillaceae</taxon>
        <taxon>Gracilibacillus</taxon>
    </lineage>
</organism>
<dbReference type="GO" id="GO:0030246">
    <property type="term" value="F:carbohydrate binding"/>
    <property type="evidence" value="ECO:0007669"/>
    <property type="project" value="UniProtKB-ARBA"/>
</dbReference>
<feature type="region of interest" description="Disordered" evidence="4">
    <location>
        <begin position="27"/>
        <end position="56"/>
    </location>
</feature>
<feature type="signal peptide" evidence="5">
    <location>
        <begin position="1"/>
        <end position="20"/>
    </location>
</feature>
<dbReference type="InterPro" id="IPR028082">
    <property type="entry name" value="Peripla_BP_I"/>
</dbReference>
<dbReference type="Pfam" id="PF13407">
    <property type="entry name" value="Peripla_BP_4"/>
    <property type="match status" value="1"/>
</dbReference>
<evidence type="ECO:0000313" key="8">
    <source>
        <dbReference type="Proteomes" id="UP000572212"/>
    </source>
</evidence>
<evidence type="ECO:0000256" key="4">
    <source>
        <dbReference type="SAM" id="MobiDB-lite"/>
    </source>
</evidence>
<dbReference type="PANTHER" id="PTHR46847">
    <property type="entry name" value="D-ALLOSE-BINDING PERIPLASMIC PROTEIN-RELATED"/>
    <property type="match status" value="1"/>
</dbReference>
<dbReference type="Proteomes" id="UP000572212">
    <property type="component" value="Unassembled WGS sequence"/>
</dbReference>
<comment type="caution">
    <text evidence="7">The sequence shown here is derived from an EMBL/GenBank/DDBJ whole genome shotgun (WGS) entry which is preliminary data.</text>
</comment>
<name>A0A841RQJ9_9BACI</name>
<dbReference type="AlphaFoldDB" id="A0A841RQJ9"/>